<name>A0AAD3M4J1_LATJO</name>
<evidence type="ECO:0000256" key="17">
    <source>
        <dbReference type="ARBA" id="ARBA00029602"/>
    </source>
</evidence>
<comment type="subunit">
    <text evidence="20">Component of the chaperonin-containing T-complex (TRiC), a hexadecamer composed of two identical back-to-back stacked rings enclosing a protein folding chamber. Each ring is made up of eight different subunits: TCP1/CCT1, CCT2, CCT3, CCT4, CCT5, CCT6A/CCT6, CCT7, CCT8. Interacts with PACRG. Interacts with DNAAF4. Interacts with synaptic plasticity regulator PANTS.</text>
</comment>
<dbReference type="Gene3D" id="3.30.260.10">
    <property type="entry name" value="TCP-1-like chaperonin intermediate domain"/>
    <property type="match status" value="1"/>
</dbReference>
<evidence type="ECO:0000256" key="16">
    <source>
        <dbReference type="ARBA" id="ARBA00023273"/>
    </source>
</evidence>
<evidence type="ECO:0000256" key="21">
    <source>
        <dbReference type="RuleBase" id="RU004187"/>
    </source>
</evidence>
<keyword evidence="5" id="KW-0963">Cytoplasm</keyword>
<dbReference type="PROSITE" id="PS00751">
    <property type="entry name" value="TCP1_2"/>
    <property type="match status" value="1"/>
</dbReference>
<proteinExistence type="inferred from homology"/>
<dbReference type="PROSITE" id="PS00995">
    <property type="entry name" value="TCP1_3"/>
    <property type="match status" value="1"/>
</dbReference>
<feature type="region of interest" description="Disordered" evidence="22">
    <location>
        <begin position="237"/>
        <end position="260"/>
    </location>
</feature>
<comment type="caution">
    <text evidence="23">The sequence shown here is derived from an EMBL/GenBank/DDBJ whole genome shotgun (WGS) entry which is preliminary data.</text>
</comment>
<feature type="region of interest" description="Disordered" evidence="22">
    <location>
        <begin position="59"/>
        <end position="94"/>
    </location>
</feature>
<keyword evidence="13" id="KW-0969">Cilium</keyword>
<dbReference type="PRINTS" id="PR00304">
    <property type="entry name" value="TCOMPLEXTCP1"/>
</dbReference>
<dbReference type="Gene3D" id="1.10.560.10">
    <property type="entry name" value="GroEL-like equatorial domain"/>
    <property type="match status" value="1"/>
</dbReference>
<dbReference type="Pfam" id="PF07326">
    <property type="entry name" value="RCS1"/>
    <property type="match status" value="1"/>
</dbReference>
<accession>A0AAD3M4J1</accession>
<evidence type="ECO:0000256" key="9">
    <source>
        <dbReference type="ARBA" id="ARBA00022801"/>
    </source>
</evidence>
<evidence type="ECO:0000256" key="22">
    <source>
        <dbReference type="SAM" id="MobiDB-lite"/>
    </source>
</evidence>
<evidence type="ECO:0000256" key="6">
    <source>
        <dbReference type="ARBA" id="ARBA00022499"/>
    </source>
</evidence>
<comment type="subcellular location">
    <subcellularLocation>
        <location evidence="1">Cytoplasm</location>
        <location evidence="1">Cytoskeleton</location>
        <location evidence="1">Cilium basal body</location>
    </subcellularLocation>
    <subcellularLocation>
        <location evidence="2">Cytoplasm</location>
        <location evidence="2">Cytoskeleton</location>
        <location evidence="2">Microtubule organizing center</location>
        <location evidence="2">Centrosome</location>
    </subcellularLocation>
</comment>
<evidence type="ECO:0000256" key="11">
    <source>
        <dbReference type="ARBA" id="ARBA00022843"/>
    </source>
</evidence>
<evidence type="ECO:0000256" key="8">
    <source>
        <dbReference type="ARBA" id="ARBA00022741"/>
    </source>
</evidence>
<evidence type="ECO:0000256" key="1">
    <source>
        <dbReference type="ARBA" id="ARBA00004120"/>
    </source>
</evidence>
<dbReference type="InterPro" id="IPR017998">
    <property type="entry name" value="Chaperone_TCP-1"/>
</dbReference>
<comment type="catalytic activity">
    <reaction evidence="18">
        <text>ATP + H2O = ADP + phosphate + H(+)</text>
        <dbReference type="Rhea" id="RHEA:13065"/>
        <dbReference type="ChEBI" id="CHEBI:15377"/>
        <dbReference type="ChEBI" id="CHEBI:15378"/>
        <dbReference type="ChEBI" id="CHEBI:30616"/>
        <dbReference type="ChEBI" id="CHEBI:43474"/>
        <dbReference type="ChEBI" id="CHEBI:456216"/>
    </reaction>
</comment>
<keyword evidence="8 21" id="KW-0547">Nucleotide-binding</keyword>
<evidence type="ECO:0000256" key="12">
    <source>
        <dbReference type="ARBA" id="ARBA00022990"/>
    </source>
</evidence>
<dbReference type="InterPro" id="IPR027413">
    <property type="entry name" value="GROEL-like_equatorial_sf"/>
</dbReference>
<dbReference type="GO" id="GO:0051082">
    <property type="term" value="F:unfolded protein binding"/>
    <property type="evidence" value="ECO:0007669"/>
    <property type="project" value="InterPro"/>
</dbReference>
<dbReference type="InterPro" id="IPR009932">
    <property type="entry name" value="RCS1"/>
</dbReference>
<comment type="similarity">
    <text evidence="3 21">Belongs to the TCP-1 chaperonin family.</text>
</comment>
<dbReference type="SUPFAM" id="SSF54849">
    <property type="entry name" value="GroEL-intermediate domain like"/>
    <property type="match status" value="1"/>
</dbReference>
<dbReference type="InterPro" id="IPR027409">
    <property type="entry name" value="GroEL-like_apical_dom_sf"/>
</dbReference>
<dbReference type="PANTHER" id="PTHR11353">
    <property type="entry name" value="CHAPERONIN"/>
    <property type="match status" value="1"/>
</dbReference>
<dbReference type="GO" id="GO:0005524">
    <property type="term" value="F:ATP binding"/>
    <property type="evidence" value="ECO:0007669"/>
    <property type="project" value="UniProtKB-KW"/>
</dbReference>
<dbReference type="GO" id="GO:0005813">
    <property type="term" value="C:centrosome"/>
    <property type="evidence" value="ECO:0007669"/>
    <property type="project" value="UniProtKB-SubCell"/>
</dbReference>
<keyword evidence="6" id="KW-1017">Isopeptide bond</keyword>
<feature type="region of interest" description="Disordered" evidence="22">
    <location>
        <begin position="25"/>
        <end position="44"/>
    </location>
</feature>
<dbReference type="GO" id="GO:0005829">
    <property type="term" value="C:cytosol"/>
    <property type="evidence" value="ECO:0007669"/>
    <property type="project" value="UniProtKB-ARBA"/>
</dbReference>
<dbReference type="Pfam" id="PF00118">
    <property type="entry name" value="Cpn60_TCP1"/>
    <property type="match status" value="1"/>
</dbReference>
<feature type="compositionally biased region" description="Low complexity" evidence="22">
    <location>
        <begin position="143"/>
        <end position="164"/>
    </location>
</feature>
<evidence type="ECO:0000256" key="10">
    <source>
        <dbReference type="ARBA" id="ARBA00022840"/>
    </source>
</evidence>
<dbReference type="AlphaFoldDB" id="A0AAD3M4J1"/>
<protein>
    <recommendedName>
        <fullName evidence="4">T-complex protein 1 subunit theta</fullName>
    </recommendedName>
    <alternativeName>
        <fullName evidence="17">CCT-theta</fullName>
    </alternativeName>
</protein>
<feature type="compositionally biased region" description="Polar residues" evidence="22">
    <location>
        <begin position="63"/>
        <end position="76"/>
    </location>
</feature>
<dbReference type="InterPro" id="IPR002194">
    <property type="entry name" value="Chaperonin_TCP-1_CS"/>
</dbReference>
<evidence type="ECO:0000256" key="2">
    <source>
        <dbReference type="ARBA" id="ARBA00004300"/>
    </source>
</evidence>
<evidence type="ECO:0000256" key="5">
    <source>
        <dbReference type="ARBA" id="ARBA00022490"/>
    </source>
</evidence>
<dbReference type="InterPro" id="IPR027410">
    <property type="entry name" value="TCP-1-like_intermed_sf"/>
</dbReference>
<evidence type="ECO:0000313" key="23">
    <source>
        <dbReference type="EMBL" id="GLD46774.1"/>
    </source>
</evidence>
<gene>
    <name evidence="23" type="ORF">AKAME5_000106900</name>
</gene>
<dbReference type="Gene3D" id="3.50.7.10">
    <property type="entry name" value="GroEL"/>
    <property type="match status" value="1"/>
</dbReference>
<dbReference type="InterPro" id="IPR002423">
    <property type="entry name" value="Cpn60/GroEL/TCP-1"/>
</dbReference>
<dbReference type="GO" id="GO:0140535">
    <property type="term" value="C:intracellular protein-containing complex"/>
    <property type="evidence" value="ECO:0007669"/>
    <property type="project" value="UniProtKB-ARBA"/>
</dbReference>
<dbReference type="GO" id="GO:0140662">
    <property type="term" value="F:ATP-dependent protein folding chaperone"/>
    <property type="evidence" value="ECO:0007669"/>
    <property type="project" value="InterPro"/>
</dbReference>
<comment type="function">
    <text evidence="19">Component of the chaperonin-containing T-complex (TRiC), a molecular chaperone complex that assists the folding of actin, tubulin and other proteins upon ATP hydrolysis. The TRiC complex mediates the folding of WRAP53/TCAB1, thereby regulating telomere maintenance. As part of the TRiC complex may play a role in the assembly of BBSome, a complex involved in ciliogenesis regulating transports vesicles to the cilia.</text>
</comment>
<keyword evidence="24" id="KW-1185">Reference proteome</keyword>
<sequence>MASSMMDGVGKAVVGVWRAHTVLDESDGAESSPEAPDRFRKLRSSSSLNSLRMSLRKRLPLRSVQTNSLPENPTWETTKEQPKPSTVRKLTRNARNSISGVYQRLQRTREFAREECLVATPGRTCDGEEAGASTSRTPRRTPGRAVTPRRTPRSTATPGRTPGSRGRRTPEASVRGVKTGGGRRQLVRMAALRSPFASPNTQSQRLKFDHDLESVSSGLRRLKHLSKAFDEIIGRDDRTSTQGRSGGAMMRKLDPNGKLSRSNLTRRAMHLSNTLGELNPRRGYLLQDTGAAKHLKMALHVPRAPGFAQMLKDGAKHYSGLEEAVFRNIRACKELSQTTRTAYGPNGMNKMVINHLEKLFVTNDAATILRELEVQHPAAKMIVMASHMQEQEVGDGTNFVLVFAGALLELAEELLRMGLSVSEVIEGYEMACKKALEILPDCVCSSAKNLHDVKEATSLIRTAVMSKQYGNEDFLADLIAQACVSIFPESGNFNVDNVRVCKILGCGVTASSMLHGMVFKKEAEGDITSVKDAKIAVFSCPFDCMVTETKGTVLINNAQELMDFSKGEEDMMEAQVKAIKEAGANMVVTGGKVADMALHYANKYKLMVVRLNSKWDLRRLCKTVGAVALPRMTAPTPEEMGHCDSVYLTEVGDTQVVVFKHEKEDSAISTVVIRGSTDNLLDDIERAIDDGVNTFKVLVRDKRLVPGAGATEIELAKQLTSYGESCPGLEQYAIKKFAEAFEALPRALAENSGVKGSELISKLYPAHHEGNKNMGFDIEADSPAVKDMLEAGILEPYLVKYWGIKLATNAAITVLRVDQIIMAKPAGGPKPPQGRKDFDEDD</sequence>
<keyword evidence="11" id="KW-0832">Ubl conjugation</keyword>
<evidence type="ECO:0000313" key="24">
    <source>
        <dbReference type="Proteomes" id="UP001279410"/>
    </source>
</evidence>
<keyword evidence="16" id="KW-0966">Cell projection</keyword>
<dbReference type="FunFam" id="3.50.7.10:FF:000008">
    <property type="entry name" value="T-complex protein 1 subunit theta"/>
    <property type="match status" value="1"/>
</dbReference>
<dbReference type="SUPFAM" id="SSF48592">
    <property type="entry name" value="GroEL equatorial domain-like"/>
    <property type="match status" value="1"/>
</dbReference>
<dbReference type="Proteomes" id="UP001279410">
    <property type="component" value="Unassembled WGS sequence"/>
</dbReference>
<evidence type="ECO:0000256" key="3">
    <source>
        <dbReference type="ARBA" id="ARBA00008020"/>
    </source>
</evidence>
<evidence type="ECO:0000256" key="14">
    <source>
        <dbReference type="ARBA" id="ARBA00023186"/>
    </source>
</evidence>
<dbReference type="EMBL" id="BRZM01000003">
    <property type="protein sequence ID" value="GLD46774.1"/>
    <property type="molecule type" value="Genomic_DNA"/>
</dbReference>
<evidence type="ECO:0000256" key="19">
    <source>
        <dbReference type="ARBA" id="ARBA00093360"/>
    </source>
</evidence>
<keyword evidence="9" id="KW-0378">Hydrolase</keyword>
<organism evidence="23 24">
    <name type="scientific">Lates japonicus</name>
    <name type="common">Japanese lates</name>
    <dbReference type="NCBI Taxonomy" id="270547"/>
    <lineage>
        <taxon>Eukaryota</taxon>
        <taxon>Metazoa</taxon>
        <taxon>Chordata</taxon>
        <taxon>Craniata</taxon>
        <taxon>Vertebrata</taxon>
        <taxon>Euteleostomi</taxon>
        <taxon>Actinopterygii</taxon>
        <taxon>Neopterygii</taxon>
        <taxon>Teleostei</taxon>
        <taxon>Neoteleostei</taxon>
        <taxon>Acanthomorphata</taxon>
        <taxon>Carangaria</taxon>
        <taxon>Carangaria incertae sedis</taxon>
        <taxon>Centropomidae</taxon>
        <taxon>Lates</taxon>
    </lineage>
</organism>
<dbReference type="SUPFAM" id="SSF52029">
    <property type="entry name" value="GroEL apical domain-like"/>
    <property type="match status" value="1"/>
</dbReference>
<keyword evidence="10 21" id="KW-0067">ATP-binding</keyword>
<dbReference type="GO" id="GO:0016887">
    <property type="term" value="F:ATP hydrolysis activity"/>
    <property type="evidence" value="ECO:0007669"/>
    <property type="project" value="InterPro"/>
</dbReference>
<feature type="region of interest" description="Disordered" evidence="22">
    <location>
        <begin position="122"/>
        <end position="181"/>
    </location>
</feature>
<reference evidence="23" key="1">
    <citation type="submission" date="2022-08" db="EMBL/GenBank/DDBJ databases">
        <title>Genome sequencing of akame (Lates japonicus).</title>
        <authorList>
            <person name="Hashiguchi Y."/>
            <person name="Takahashi H."/>
        </authorList>
    </citation>
    <scope>NUCLEOTIDE SEQUENCE</scope>
    <source>
        <strain evidence="23">Kochi</strain>
    </source>
</reference>
<dbReference type="CDD" id="cd03341">
    <property type="entry name" value="TCP1_theta"/>
    <property type="match status" value="1"/>
</dbReference>
<keyword evidence="15" id="KW-0206">Cytoskeleton</keyword>
<evidence type="ECO:0000256" key="7">
    <source>
        <dbReference type="ARBA" id="ARBA00022553"/>
    </source>
</evidence>
<keyword evidence="7" id="KW-0597">Phosphoprotein</keyword>
<dbReference type="InterPro" id="IPR012721">
    <property type="entry name" value="Chap_CCT_theta"/>
</dbReference>
<evidence type="ECO:0000256" key="18">
    <source>
        <dbReference type="ARBA" id="ARBA00049360"/>
    </source>
</evidence>
<dbReference type="FunFam" id="1.10.560.10:FF:000083">
    <property type="entry name" value="T-complex protein 1 subunit theta"/>
    <property type="match status" value="1"/>
</dbReference>
<evidence type="ECO:0000256" key="13">
    <source>
        <dbReference type="ARBA" id="ARBA00023069"/>
    </source>
</evidence>
<keyword evidence="14 21" id="KW-0143">Chaperone</keyword>
<evidence type="ECO:0000256" key="20">
    <source>
        <dbReference type="ARBA" id="ARBA00093509"/>
    </source>
</evidence>
<dbReference type="PROSITE" id="PS00750">
    <property type="entry name" value="TCP1_1"/>
    <property type="match status" value="1"/>
</dbReference>
<keyword evidence="12" id="KW-0007">Acetylation</keyword>
<evidence type="ECO:0000256" key="4">
    <source>
        <dbReference type="ARBA" id="ARBA00016981"/>
    </source>
</evidence>
<dbReference type="NCBIfam" id="TIGR02346">
    <property type="entry name" value="chap_CCT_theta"/>
    <property type="match status" value="1"/>
</dbReference>
<evidence type="ECO:0000256" key="15">
    <source>
        <dbReference type="ARBA" id="ARBA00023212"/>
    </source>
</evidence>